<feature type="transmembrane region" description="Helical" evidence="5">
    <location>
        <begin position="375"/>
        <end position="394"/>
    </location>
</feature>
<dbReference type="InterPro" id="IPR007016">
    <property type="entry name" value="O-antigen_ligase-rel_domated"/>
</dbReference>
<dbReference type="Pfam" id="PF04932">
    <property type="entry name" value="Wzy_C"/>
    <property type="match status" value="1"/>
</dbReference>
<feature type="transmembrane region" description="Helical" evidence="5">
    <location>
        <begin position="97"/>
        <end position="116"/>
    </location>
</feature>
<comment type="subcellular location">
    <subcellularLocation>
        <location evidence="1">Membrane</location>
        <topology evidence="1">Multi-pass membrane protein</topology>
    </subcellularLocation>
</comment>
<keyword evidence="3 5" id="KW-1133">Transmembrane helix</keyword>
<feature type="domain" description="O-antigen ligase-related" evidence="6">
    <location>
        <begin position="211"/>
        <end position="390"/>
    </location>
</feature>
<dbReference type="STRING" id="1499966.U14_04080"/>
<feature type="transmembrane region" description="Helical" evidence="5">
    <location>
        <begin position="213"/>
        <end position="242"/>
    </location>
</feature>
<protein>
    <submittedName>
        <fullName evidence="7">O-antigen polymerase</fullName>
    </submittedName>
</protein>
<dbReference type="HOGENOM" id="CLU_673843_0_0_0"/>
<accession>A0A0S6VZW6</accession>
<reference evidence="7" key="1">
    <citation type="journal article" date="2015" name="PeerJ">
        <title>First genomic representation of candidate bacterial phylum KSB3 points to enhanced environmental sensing as a trigger of wastewater bulking.</title>
        <authorList>
            <person name="Sekiguchi Y."/>
            <person name="Ohashi A."/>
            <person name="Parks D.H."/>
            <person name="Yamauchi T."/>
            <person name="Tyson G.W."/>
            <person name="Hugenholtz P."/>
        </authorList>
    </citation>
    <scope>NUCLEOTIDE SEQUENCE [LARGE SCALE GENOMIC DNA]</scope>
</reference>
<sequence length="467" mass="52575">MFMTIIEKKQGACPTSTLPFYQRLRSFSIAGVCCFVPLSIAFTDICLGVLLATYVFEMMATRTIAFPFRAPFHRALLTYIIVTIALAPFAVNMRLGFTSLTNLADIGIFFLLSLAFQEKPQIKRAILILMVSITLCAGYGIIQHYLEVDLFRLNRPISFLKHLNDDLKAPVRIAGFSSYMTFAGQLGMALPVVAAQALCAANRRSRIRWLLAFFINGIALVWTYTRSAWLGALVALIVIGFLKKGKQVFIPVVFLFMIFAGLVFVQQHREKLREEQVERYRQNWTEETSSGAKNLPNEIVASTPPTSRFADRVASIFSTKENQERIYTWISSLKMFRDHLLTGIGHGNYSTVCQTYRIPYGDFPFTSRAHAHNNLLQAAVVGGLPLLICAVYLWSVLFRSLYRAYQENKRAETGMQAVALGVFGSAIAFFVQGMFEYNFGDSEVIVMLWLLVVCALHSRDSVLPKFS</sequence>
<evidence type="ECO:0000256" key="4">
    <source>
        <dbReference type="ARBA" id="ARBA00023136"/>
    </source>
</evidence>
<evidence type="ECO:0000256" key="1">
    <source>
        <dbReference type="ARBA" id="ARBA00004141"/>
    </source>
</evidence>
<dbReference type="PANTHER" id="PTHR37422:SF13">
    <property type="entry name" value="LIPOPOLYSACCHARIDE BIOSYNTHESIS PROTEIN PA4999-RELATED"/>
    <property type="match status" value="1"/>
</dbReference>
<feature type="transmembrane region" description="Helical" evidence="5">
    <location>
        <begin position="414"/>
        <end position="435"/>
    </location>
</feature>
<dbReference type="Proteomes" id="UP000030700">
    <property type="component" value="Unassembled WGS sequence"/>
</dbReference>
<dbReference type="GO" id="GO:0016020">
    <property type="term" value="C:membrane"/>
    <property type="evidence" value="ECO:0007669"/>
    <property type="project" value="UniProtKB-SubCell"/>
</dbReference>
<dbReference type="PANTHER" id="PTHR37422">
    <property type="entry name" value="TEICHURONIC ACID BIOSYNTHESIS PROTEIN TUAE"/>
    <property type="match status" value="1"/>
</dbReference>
<keyword evidence="8" id="KW-1185">Reference proteome</keyword>
<keyword evidence="4 5" id="KW-0472">Membrane</keyword>
<proteinExistence type="predicted"/>
<feature type="transmembrane region" description="Helical" evidence="5">
    <location>
        <begin position="182"/>
        <end position="201"/>
    </location>
</feature>
<dbReference type="AlphaFoldDB" id="A0A0S6VZW6"/>
<feature type="transmembrane region" description="Helical" evidence="5">
    <location>
        <begin position="27"/>
        <end position="51"/>
    </location>
</feature>
<dbReference type="InterPro" id="IPR051533">
    <property type="entry name" value="WaaL-like"/>
</dbReference>
<name>A0A0S6VZW6_9BACT</name>
<organism evidence="7">
    <name type="scientific">Candidatus Moduliflexus flocculans</name>
    <dbReference type="NCBI Taxonomy" id="1499966"/>
    <lineage>
        <taxon>Bacteria</taxon>
        <taxon>Candidatus Moduliflexota</taxon>
        <taxon>Candidatus Moduliflexia</taxon>
        <taxon>Candidatus Moduliflexales</taxon>
        <taxon>Candidatus Moduliflexaceae</taxon>
    </lineage>
</organism>
<evidence type="ECO:0000256" key="3">
    <source>
        <dbReference type="ARBA" id="ARBA00022989"/>
    </source>
</evidence>
<dbReference type="EMBL" id="DF820459">
    <property type="protein sequence ID" value="GAK52823.1"/>
    <property type="molecule type" value="Genomic_DNA"/>
</dbReference>
<evidence type="ECO:0000256" key="2">
    <source>
        <dbReference type="ARBA" id="ARBA00022692"/>
    </source>
</evidence>
<keyword evidence="2 5" id="KW-0812">Transmembrane</keyword>
<evidence type="ECO:0000313" key="8">
    <source>
        <dbReference type="Proteomes" id="UP000030700"/>
    </source>
</evidence>
<evidence type="ECO:0000256" key="5">
    <source>
        <dbReference type="SAM" id="Phobius"/>
    </source>
</evidence>
<feature type="transmembrane region" description="Helical" evidence="5">
    <location>
        <begin position="248"/>
        <end position="265"/>
    </location>
</feature>
<evidence type="ECO:0000313" key="7">
    <source>
        <dbReference type="EMBL" id="GAK52823.1"/>
    </source>
</evidence>
<gene>
    <name evidence="7" type="ORF">U14_04080</name>
</gene>
<feature type="transmembrane region" description="Helical" evidence="5">
    <location>
        <begin position="125"/>
        <end position="146"/>
    </location>
</feature>
<feature type="transmembrane region" description="Helical" evidence="5">
    <location>
        <begin position="72"/>
        <end position="91"/>
    </location>
</feature>
<evidence type="ECO:0000259" key="6">
    <source>
        <dbReference type="Pfam" id="PF04932"/>
    </source>
</evidence>